<dbReference type="VEuPathDB" id="FungiDB:TRICI_001004"/>
<dbReference type="UniPathway" id="UPA00094"/>
<evidence type="ECO:0000256" key="14">
    <source>
        <dbReference type="RuleBase" id="RU363109"/>
    </source>
</evidence>
<dbReference type="Proteomes" id="UP000761534">
    <property type="component" value="Unassembled WGS sequence"/>
</dbReference>
<evidence type="ECO:0000256" key="12">
    <source>
        <dbReference type="ARBA" id="ARBA00023239"/>
    </source>
</evidence>
<keyword evidence="8 14" id="KW-1133">Transmembrane helix</keyword>
<dbReference type="GO" id="GO:0102158">
    <property type="term" value="F:very-long-chain (3R)-3-hydroxyacyl-CoA dehydratase activity"/>
    <property type="evidence" value="ECO:0007669"/>
    <property type="project" value="UniProtKB-EC"/>
</dbReference>
<evidence type="ECO:0000256" key="10">
    <source>
        <dbReference type="ARBA" id="ARBA00023136"/>
    </source>
</evidence>
<evidence type="ECO:0000256" key="7">
    <source>
        <dbReference type="ARBA" id="ARBA00022832"/>
    </source>
</evidence>
<keyword evidence="11 14" id="KW-0275">Fatty acid biosynthesis</keyword>
<feature type="transmembrane region" description="Helical" evidence="14">
    <location>
        <begin position="166"/>
        <end position="186"/>
    </location>
</feature>
<reference evidence="15" key="1">
    <citation type="journal article" date="2019" name="G3 (Bethesda)">
        <title>Genome Assemblies of Two Rare Opportunistic Yeast Pathogens: Diutina rugosa (syn. Candida rugosa) and Trichomonascus ciferrii (syn. Candida ciferrii).</title>
        <authorList>
            <person name="Mixao V."/>
            <person name="Saus E."/>
            <person name="Hansen A.P."/>
            <person name="Lass-Florl C."/>
            <person name="Gabaldon T."/>
        </authorList>
    </citation>
    <scope>NUCLEOTIDE SEQUENCE</scope>
    <source>
        <strain evidence="15">CBS 4856</strain>
    </source>
</reference>
<keyword evidence="12 14" id="KW-0456">Lyase</keyword>
<keyword evidence="10 14" id="KW-0472">Membrane</keyword>
<evidence type="ECO:0000256" key="6">
    <source>
        <dbReference type="ARBA" id="ARBA00022692"/>
    </source>
</evidence>
<evidence type="ECO:0000256" key="4">
    <source>
        <dbReference type="ARBA" id="ARBA00013122"/>
    </source>
</evidence>
<organism evidence="15 16">
    <name type="scientific">Trichomonascus ciferrii</name>
    <dbReference type="NCBI Taxonomy" id="44093"/>
    <lineage>
        <taxon>Eukaryota</taxon>
        <taxon>Fungi</taxon>
        <taxon>Dikarya</taxon>
        <taxon>Ascomycota</taxon>
        <taxon>Saccharomycotina</taxon>
        <taxon>Dipodascomycetes</taxon>
        <taxon>Dipodascales</taxon>
        <taxon>Trichomonascaceae</taxon>
        <taxon>Trichomonascus</taxon>
        <taxon>Trichomonascus ciferrii complex</taxon>
    </lineage>
</organism>
<dbReference type="GO" id="GO:0005789">
    <property type="term" value="C:endoplasmic reticulum membrane"/>
    <property type="evidence" value="ECO:0007669"/>
    <property type="project" value="UniProtKB-SubCell"/>
</dbReference>
<dbReference type="OrthoDB" id="46988at2759"/>
<evidence type="ECO:0000313" key="15">
    <source>
        <dbReference type="EMBL" id="KAA8916885.1"/>
    </source>
</evidence>
<comment type="similarity">
    <text evidence="3 14">Belongs to the very long-chain fatty acids dehydratase HACD family.</text>
</comment>
<comment type="subcellular location">
    <subcellularLocation>
        <location evidence="14">Endoplasmic reticulum membrane</location>
        <topology evidence="14">Multi-pass membrane protein</topology>
    </subcellularLocation>
    <subcellularLocation>
        <location evidence="1">Membrane</location>
        <topology evidence="1">Multi-pass membrane protein</topology>
    </subcellularLocation>
</comment>
<evidence type="ECO:0000256" key="3">
    <source>
        <dbReference type="ARBA" id="ARBA00007811"/>
    </source>
</evidence>
<evidence type="ECO:0000256" key="11">
    <source>
        <dbReference type="ARBA" id="ARBA00023160"/>
    </source>
</evidence>
<keyword evidence="7 14" id="KW-0276">Fatty acid metabolism</keyword>
<comment type="caution">
    <text evidence="14">Lacks conserved residue(s) required for the propagation of feature annotation.</text>
</comment>
<keyword evidence="5 14" id="KW-0444">Lipid biosynthesis</keyword>
<dbReference type="EMBL" id="SWFS01000078">
    <property type="protein sequence ID" value="KAA8916885.1"/>
    <property type="molecule type" value="Genomic_DNA"/>
</dbReference>
<evidence type="ECO:0000256" key="1">
    <source>
        <dbReference type="ARBA" id="ARBA00004141"/>
    </source>
</evidence>
<keyword evidence="16" id="KW-1185">Reference proteome</keyword>
<evidence type="ECO:0000256" key="8">
    <source>
        <dbReference type="ARBA" id="ARBA00022989"/>
    </source>
</evidence>
<dbReference type="AlphaFoldDB" id="A0A642VCP6"/>
<dbReference type="GO" id="GO:0030497">
    <property type="term" value="P:fatty acid elongation"/>
    <property type="evidence" value="ECO:0007669"/>
    <property type="project" value="TreeGrafter"/>
</dbReference>
<protein>
    <recommendedName>
        <fullName evidence="4 14">Very-long-chain (3R)-3-hydroxyacyl-CoA dehydratase</fullName>
        <ecNumber evidence="4 14">4.2.1.134</ecNumber>
    </recommendedName>
</protein>
<dbReference type="PANTHER" id="PTHR11035">
    <property type="entry name" value="VERY-LONG-CHAIN (3R)-3-HYDROXYACYL-COA DEHYDRATASE"/>
    <property type="match status" value="1"/>
</dbReference>
<dbReference type="GO" id="GO:0030148">
    <property type="term" value="P:sphingolipid biosynthetic process"/>
    <property type="evidence" value="ECO:0007669"/>
    <property type="project" value="TreeGrafter"/>
</dbReference>
<proteinExistence type="inferred from homology"/>
<keyword evidence="14" id="KW-0256">Endoplasmic reticulum</keyword>
<name>A0A642VCP6_9ASCO</name>
<dbReference type="GO" id="GO:0042761">
    <property type="term" value="P:very long-chain fatty acid biosynthetic process"/>
    <property type="evidence" value="ECO:0007669"/>
    <property type="project" value="TreeGrafter"/>
</dbReference>
<dbReference type="InterPro" id="IPR007482">
    <property type="entry name" value="Tyr_Pase-like_PTPLA"/>
</dbReference>
<comment type="caution">
    <text evidence="15">The sequence shown here is derived from an EMBL/GenBank/DDBJ whole genome shotgun (WGS) entry which is preliminary data.</text>
</comment>
<comment type="function">
    <text evidence="14">Catalyzes the third of the four reactions of the long-chain fatty acids elongation cycle. This endoplasmic reticulum-bound enzymatic process, allows the addition of two carbons to the chain of long- and very long-chain fatty acids/VLCFAs per cycle. This enzyme catalyzes the dehydration of the 3-hydroxyacyl-CoA intermediate into trans-2,3-enoyl-CoA, within each cycle of fatty acid elongation. Thereby, it participates to the production of VLCFAs of different chain lengths that are involved in multiple biological processes as precursors of membrane lipids and lipid mediators.</text>
</comment>
<dbReference type="PANTHER" id="PTHR11035:SF3">
    <property type="entry name" value="VERY-LONG-CHAIN (3R)-3-HYDROXYACYL-COA DEHYDRATASE"/>
    <property type="match status" value="1"/>
</dbReference>
<evidence type="ECO:0000256" key="9">
    <source>
        <dbReference type="ARBA" id="ARBA00023098"/>
    </source>
</evidence>
<keyword evidence="9 14" id="KW-0443">Lipid metabolism</keyword>
<sequence length="208" mass="23770">MNTKSYLIGYNSVSAFLWGCVLVRLMILYPLVGFKFVSGGVADFTRWVQTMALLEVVHSMLGLVKSPIVTTAMQIASRLLLVWGVVYMFPDCAVSPAYTTMVFAWSVTEVVRYTYYAYNLARAKQVPNMLVWLRYNAFYILYPLGAGSEMFLTFLSLDDAQALSPLYALVLKVILLIYIPGFYVMFTHMIKQRKRVFKNIGKRPMKTE</sequence>
<dbReference type="Pfam" id="PF04387">
    <property type="entry name" value="PTPLA"/>
    <property type="match status" value="1"/>
</dbReference>
<evidence type="ECO:0000256" key="2">
    <source>
        <dbReference type="ARBA" id="ARBA00005194"/>
    </source>
</evidence>
<comment type="pathway">
    <text evidence="2 14">Lipid metabolism; fatty acid biosynthesis.</text>
</comment>
<feature type="transmembrane region" description="Helical" evidence="14">
    <location>
        <begin position="95"/>
        <end position="115"/>
    </location>
</feature>
<evidence type="ECO:0000313" key="16">
    <source>
        <dbReference type="Proteomes" id="UP000761534"/>
    </source>
</evidence>
<feature type="transmembrane region" description="Helical" evidence="14">
    <location>
        <begin position="136"/>
        <end position="154"/>
    </location>
</feature>
<gene>
    <name evidence="15" type="ORF">TRICI_001004</name>
</gene>
<dbReference type="EC" id="4.2.1.134" evidence="4 14"/>
<accession>A0A642VCP6</accession>
<evidence type="ECO:0000256" key="5">
    <source>
        <dbReference type="ARBA" id="ARBA00022516"/>
    </source>
</evidence>
<evidence type="ECO:0000256" key="13">
    <source>
        <dbReference type="ARBA" id="ARBA00036671"/>
    </source>
</evidence>
<keyword evidence="6 14" id="KW-0812">Transmembrane</keyword>
<comment type="catalytic activity">
    <reaction evidence="13 14">
        <text>a very-long-chain (3R)-3-hydroxyacyl-CoA = a very-long-chain (2E)-enoyl-CoA + H2O</text>
        <dbReference type="Rhea" id="RHEA:45812"/>
        <dbReference type="ChEBI" id="CHEBI:15377"/>
        <dbReference type="ChEBI" id="CHEBI:83728"/>
        <dbReference type="ChEBI" id="CHEBI:85440"/>
        <dbReference type="EC" id="4.2.1.134"/>
    </reaction>
</comment>
<feature type="transmembrane region" description="Helical" evidence="14">
    <location>
        <begin position="12"/>
        <end position="32"/>
    </location>
</feature>